<dbReference type="PANTHER" id="PTHR30273:SF2">
    <property type="entry name" value="PROTEIN FECR"/>
    <property type="match status" value="1"/>
</dbReference>
<dbReference type="PANTHER" id="PTHR30273">
    <property type="entry name" value="PERIPLASMIC SIGNAL SENSOR AND SIGMA FACTOR ACTIVATOR FECR-RELATED"/>
    <property type="match status" value="1"/>
</dbReference>
<proteinExistence type="predicted"/>
<sequence>MKFGKKKPSDQGDRLNKQQQLRQKIWKDPSIIEDIFADKEWHSFEGNPSQNIPSNKMAKHINEEINHEKEKQECNERRSYRLRQFTRYAAAAAVLVLLSFNLWRWATQHQDTAAPSFVEQHENSRVAQDSIWISVTNSEQQVQVLTLPDQSTVRLFAQSRVRYTREFSSHSRDIYLDGKAYFSVAKDASRPFSVYAGETKTTALGTSFTIDTRTKSKYTTVELHTGKVVVASRAQIPAFDNIVLNKAGESLSFDTNMRLVAHKQGIPKKPTTLAATPAAEKNKASLLQMDNIPLPEVFAALAAAYDTSIKIGEQNIAKIQYTGSINPQRETIQDVLTVICLINDLRYVTEADGSYTIYHQDENTKEEKIKENL</sequence>
<evidence type="ECO:0000256" key="2">
    <source>
        <dbReference type="SAM" id="Phobius"/>
    </source>
</evidence>
<dbReference type="Proteomes" id="UP000309872">
    <property type="component" value="Unassembled WGS sequence"/>
</dbReference>
<feature type="domain" description="Protein FecR C-terminal" evidence="4">
    <location>
        <begin position="288"/>
        <end position="350"/>
    </location>
</feature>
<protein>
    <submittedName>
        <fullName evidence="5">DUF4974 domain-containing protein</fullName>
    </submittedName>
</protein>
<name>A0A4U0GUZ5_9SPHI</name>
<reference evidence="5 6" key="1">
    <citation type="submission" date="2019-04" db="EMBL/GenBank/DDBJ databases">
        <title>Sphingobacterium olei sp. nov., isolated from oil-contaminated soil.</title>
        <authorList>
            <person name="Liu B."/>
        </authorList>
    </citation>
    <scope>NUCLEOTIDE SEQUENCE [LARGE SCALE GENOMIC DNA]</scope>
    <source>
        <strain evidence="5 6">Y3L14</strain>
    </source>
</reference>
<comment type="caution">
    <text evidence="5">The sequence shown here is derived from an EMBL/GenBank/DDBJ whole genome shotgun (WGS) entry which is preliminary data.</text>
</comment>
<gene>
    <name evidence="5" type="ORF">FAZ19_20180</name>
</gene>
<dbReference type="InterPro" id="IPR006860">
    <property type="entry name" value="FecR"/>
</dbReference>
<evidence type="ECO:0000313" key="5">
    <source>
        <dbReference type="EMBL" id="TJY62384.1"/>
    </source>
</evidence>
<dbReference type="Gene3D" id="2.60.120.1440">
    <property type="match status" value="1"/>
</dbReference>
<dbReference type="InterPro" id="IPR012373">
    <property type="entry name" value="Ferrdict_sens_TM"/>
</dbReference>
<evidence type="ECO:0000259" key="3">
    <source>
        <dbReference type="Pfam" id="PF04773"/>
    </source>
</evidence>
<evidence type="ECO:0000256" key="1">
    <source>
        <dbReference type="SAM" id="MobiDB-lite"/>
    </source>
</evidence>
<organism evidence="5 6">
    <name type="scientific">Sphingobacterium alkalisoli</name>
    <dbReference type="NCBI Taxonomy" id="1874115"/>
    <lineage>
        <taxon>Bacteria</taxon>
        <taxon>Pseudomonadati</taxon>
        <taxon>Bacteroidota</taxon>
        <taxon>Sphingobacteriia</taxon>
        <taxon>Sphingobacteriales</taxon>
        <taxon>Sphingobacteriaceae</taxon>
        <taxon>Sphingobacterium</taxon>
    </lineage>
</organism>
<dbReference type="Pfam" id="PF16344">
    <property type="entry name" value="FecR_C"/>
    <property type="match status" value="1"/>
</dbReference>
<dbReference type="OrthoDB" id="934696at2"/>
<feature type="domain" description="FecR protein" evidence="3">
    <location>
        <begin position="136"/>
        <end position="228"/>
    </location>
</feature>
<dbReference type="AlphaFoldDB" id="A0A4U0GUZ5"/>
<keyword evidence="2" id="KW-0812">Transmembrane</keyword>
<keyword evidence="2" id="KW-1133">Transmembrane helix</keyword>
<evidence type="ECO:0000259" key="4">
    <source>
        <dbReference type="Pfam" id="PF16344"/>
    </source>
</evidence>
<keyword evidence="6" id="KW-1185">Reference proteome</keyword>
<dbReference type="Gene3D" id="3.55.50.30">
    <property type="match status" value="1"/>
</dbReference>
<keyword evidence="2" id="KW-0472">Membrane</keyword>
<dbReference type="EMBL" id="SUKA01000008">
    <property type="protein sequence ID" value="TJY62384.1"/>
    <property type="molecule type" value="Genomic_DNA"/>
</dbReference>
<evidence type="ECO:0000313" key="6">
    <source>
        <dbReference type="Proteomes" id="UP000309872"/>
    </source>
</evidence>
<dbReference type="Pfam" id="PF04773">
    <property type="entry name" value="FecR"/>
    <property type="match status" value="1"/>
</dbReference>
<dbReference type="GO" id="GO:0016989">
    <property type="term" value="F:sigma factor antagonist activity"/>
    <property type="evidence" value="ECO:0007669"/>
    <property type="project" value="TreeGrafter"/>
</dbReference>
<dbReference type="RefSeq" id="WP_136822582.1">
    <property type="nucleotide sequence ID" value="NZ_BMJX01000008.1"/>
</dbReference>
<feature type="compositionally biased region" description="Basic and acidic residues" evidence="1">
    <location>
        <begin position="7"/>
        <end position="16"/>
    </location>
</feature>
<feature type="region of interest" description="Disordered" evidence="1">
    <location>
        <begin position="1"/>
        <end position="22"/>
    </location>
</feature>
<feature type="transmembrane region" description="Helical" evidence="2">
    <location>
        <begin position="85"/>
        <end position="106"/>
    </location>
</feature>
<accession>A0A4U0GUZ5</accession>
<dbReference type="InterPro" id="IPR032508">
    <property type="entry name" value="FecR_C"/>
</dbReference>